<organism evidence="3 4">
    <name type="scientific">Trichoderma lentiforme</name>
    <dbReference type="NCBI Taxonomy" id="1567552"/>
    <lineage>
        <taxon>Eukaryota</taxon>
        <taxon>Fungi</taxon>
        <taxon>Dikarya</taxon>
        <taxon>Ascomycota</taxon>
        <taxon>Pezizomycotina</taxon>
        <taxon>Sordariomycetes</taxon>
        <taxon>Hypocreomycetidae</taxon>
        <taxon>Hypocreales</taxon>
        <taxon>Hypocreaceae</taxon>
        <taxon>Trichoderma</taxon>
    </lineage>
</organism>
<accession>A0A9P5CIC7</accession>
<dbReference type="Proteomes" id="UP000801864">
    <property type="component" value="Unassembled WGS sequence"/>
</dbReference>
<dbReference type="PANTHER" id="PTHR36182:SF1">
    <property type="entry name" value="PROTEIN, PUTATIVE (AFU_ORTHOLOGUE AFUA_6G10930)-RELATED"/>
    <property type="match status" value="1"/>
</dbReference>
<name>A0A9P5CIC7_9HYPO</name>
<feature type="region of interest" description="Disordered" evidence="1">
    <location>
        <begin position="199"/>
        <end position="253"/>
    </location>
</feature>
<feature type="region of interest" description="Disordered" evidence="1">
    <location>
        <begin position="268"/>
        <end position="369"/>
    </location>
</feature>
<comment type="caution">
    <text evidence="3">The sequence shown here is derived from an EMBL/GenBank/DDBJ whole genome shotgun (WGS) entry which is preliminary data.</text>
</comment>
<evidence type="ECO:0000313" key="3">
    <source>
        <dbReference type="EMBL" id="KAF3075602.1"/>
    </source>
</evidence>
<feature type="signal peptide" evidence="2">
    <location>
        <begin position="1"/>
        <end position="20"/>
    </location>
</feature>
<dbReference type="Gene3D" id="2.70.50.70">
    <property type="match status" value="1"/>
</dbReference>
<dbReference type="AlphaFoldDB" id="A0A9P5CIC7"/>
<reference evidence="3 4" key="1">
    <citation type="submission" date="2018-06" db="EMBL/GenBank/DDBJ databases">
        <title>Genome analysis of cellulolytic fungus Trichoderma lentiforme CFAM-422.</title>
        <authorList>
            <person name="Steindorff A.S."/>
            <person name="Formighieri E.F."/>
            <person name="Midorikawa G.E.O."/>
            <person name="Tamietti M.S."/>
            <person name="Ramos E.Z."/>
            <person name="Silva A.S."/>
            <person name="Bon E.P.S."/>
            <person name="Mendes T.D."/>
            <person name="Damaso M.C.T."/>
            <person name="Favaro L.C.L."/>
        </authorList>
    </citation>
    <scope>NUCLEOTIDE SEQUENCE [LARGE SCALE GENOMIC DNA]</scope>
    <source>
        <strain evidence="3 4">CFAM-422</strain>
    </source>
</reference>
<feature type="compositionally biased region" description="Low complexity" evidence="1">
    <location>
        <begin position="328"/>
        <end position="338"/>
    </location>
</feature>
<proteinExistence type="predicted"/>
<evidence type="ECO:0000313" key="4">
    <source>
        <dbReference type="Proteomes" id="UP000801864"/>
    </source>
</evidence>
<evidence type="ECO:0008006" key="5">
    <source>
        <dbReference type="Google" id="ProtNLM"/>
    </source>
</evidence>
<sequence length="435" mass="44464">MKLTETIVAAVLGLAAVVNGHMEMISPLPFRSKFNTALTSNDIDYSMTSPLDKHGIDFPCKGYHNLLGTPLGASAATWAPGGSYSFTITGNADHNGGSCQASLSYDKGQTFKVIHSYIGGCPPAKGDSSYQFTVPTDAPAGEALFAWTWFNRVGNREMYMNCAAVTIGAGKKRDASTPFSSRPDIFVANVANGVCTYEGKDVQLPNPGPDVDYKSLGTVPPGPPPGQDECGQASNAPAAPPAAPPAGQPIASPAPAPVVAPVVAPPQATQPAETYPSTSKIPGGVFITSPVGQPAGQPTAKPTAPVNLTSKPPAVTSSQPKPSPPPAVATSAAASVPAAPQPTKPASGGSSPSNGAVTAGAACSGEGQWSCASDGKSFQRCASGMWSASMPVAPGTSCQPGTSDNLTLVNKRGGSDFVRRRRFVPERFQRERALA</sequence>
<evidence type="ECO:0000256" key="1">
    <source>
        <dbReference type="SAM" id="MobiDB-lite"/>
    </source>
</evidence>
<feature type="chain" id="PRO_5040249048" description="Lytic polysaccharide monooxygenase" evidence="2">
    <location>
        <begin position="21"/>
        <end position="435"/>
    </location>
</feature>
<evidence type="ECO:0000256" key="2">
    <source>
        <dbReference type="SAM" id="SignalP"/>
    </source>
</evidence>
<keyword evidence="2" id="KW-0732">Signal</keyword>
<gene>
    <name evidence="3" type="ORF">CFAM422_002299</name>
</gene>
<protein>
    <recommendedName>
        <fullName evidence="5">Lytic polysaccharide monooxygenase</fullName>
    </recommendedName>
</protein>
<dbReference type="EMBL" id="QLNT01000003">
    <property type="protein sequence ID" value="KAF3075602.1"/>
    <property type="molecule type" value="Genomic_DNA"/>
</dbReference>
<feature type="compositionally biased region" description="Low complexity" evidence="1">
    <location>
        <begin position="345"/>
        <end position="356"/>
    </location>
</feature>
<keyword evidence="4" id="KW-1185">Reference proteome</keyword>
<feature type="compositionally biased region" description="Pro residues" evidence="1">
    <location>
        <begin position="238"/>
        <end position="253"/>
    </location>
</feature>
<dbReference type="PANTHER" id="PTHR36182">
    <property type="entry name" value="PROTEIN, PUTATIVE (AFU_ORTHOLOGUE AFUA_6G10930)-RELATED"/>
    <property type="match status" value="1"/>
</dbReference>